<name>A0A9E7A3M9_9HYPH</name>
<dbReference type="PANTHER" id="PTHR33608">
    <property type="entry name" value="BLL2464 PROTEIN"/>
    <property type="match status" value="1"/>
</dbReference>
<dbReference type="KEGG" id="apol:K9D25_15370"/>
<organism evidence="2 3">
    <name type="scientific">Ancylobacter polymorphus</name>
    <dbReference type="NCBI Taxonomy" id="223390"/>
    <lineage>
        <taxon>Bacteria</taxon>
        <taxon>Pseudomonadati</taxon>
        <taxon>Pseudomonadota</taxon>
        <taxon>Alphaproteobacteria</taxon>
        <taxon>Hyphomicrobiales</taxon>
        <taxon>Xanthobacteraceae</taxon>
        <taxon>Ancylobacter</taxon>
    </lineage>
</organism>
<dbReference type="PANTHER" id="PTHR33608:SF6">
    <property type="entry name" value="BLL2464 PROTEIN"/>
    <property type="match status" value="1"/>
</dbReference>
<dbReference type="AlphaFoldDB" id="A0A9E7A3M9"/>
<gene>
    <name evidence="2" type="ORF">K9D25_15370</name>
</gene>
<protein>
    <submittedName>
        <fullName evidence="2">DUF58 domain-containing protein</fullName>
    </submittedName>
</protein>
<accession>A0A9E7A3M9</accession>
<proteinExistence type="predicted"/>
<reference evidence="2" key="1">
    <citation type="submission" date="2021-09" db="EMBL/GenBank/DDBJ databases">
        <title>Network and meta-omics reveal the key degrader and cooperation patterns in an efficient 1,4-dioxane-degrading microbial community.</title>
        <authorList>
            <person name="Dai C."/>
        </authorList>
    </citation>
    <scope>NUCLEOTIDE SEQUENCE</scope>
    <source>
        <strain evidence="2">ZM13</strain>
    </source>
</reference>
<dbReference type="InterPro" id="IPR036465">
    <property type="entry name" value="vWFA_dom_sf"/>
</dbReference>
<dbReference type="InterPro" id="IPR002881">
    <property type="entry name" value="DUF58"/>
</dbReference>
<dbReference type="SUPFAM" id="SSF53300">
    <property type="entry name" value="vWA-like"/>
    <property type="match status" value="1"/>
</dbReference>
<dbReference type="Proteomes" id="UP000831684">
    <property type="component" value="Chromosome"/>
</dbReference>
<dbReference type="EMBL" id="CP083239">
    <property type="protein sequence ID" value="UOK70099.1"/>
    <property type="molecule type" value="Genomic_DNA"/>
</dbReference>
<evidence type="ECO:0000259" key="1">
    <source>
        <dbReference type="Pfam" id="PF01882"/>
    </source>
</evidence>
<feature type="domain" description="DUF58" evidence="1">
    <location>
        <begin position="56"/>
        <end position="258"/>
    </location>
</feature>
<sequence>MTATPRDTPTADDLRPLPYRLRWRPEGIFPGAHPGRGEGAEGEFRRHVSLLRQPDPRRIDLRVSLRDPYGELHVRQFAPRRAVPVAMLVDLSGSMRFGAAVAGPVAELGALLALSAVRSGDTFALFGCDEAVNEAASLTLSRRRGLEAEVRERLMAAQPRGAGAAGLFEAAGRLPGRRSLVFLVSDFLMPAAEIERLLDALWRHDVVPVVLRDGAVEEDLPRWGLIELGDLETGAARLVFMRPALRARWLRAARERQAALAALFARRGLRPVGLKDALDTDALAQRLMEG</sequence>
<dbReference type="RefSeq" id="WP_244376481.1">
    <property type="nucleotide sequence ID" value="NZ_CP083239.1"/>
</dbReference>
<evidence type="ECO:0000313" key="2">
    <source>
        <dbReference type="EMBL" id="UOK70099.1"/>
    </source>
</evidence>
<evidence type="ECO:0000313" key="3">
    <source>
        <dbReference type="Proteomes" id="UP000831684"/>
    </source>
</evidence>
<dbReference type="Pfam" id="PF01882">
    <property type="entry name" value="DUF58"/>
    <property type="match status" value="1"/>
</dbReference>